<dbReference type="GeneID" id="11514563"/>
<feature type="region of interest" description="Disordered" evidence="1">
    <location>
        <begin position="143"/>
        <end position="264"/>
    </location>
</feature>
<organism evidence="2 3">
    <name type="scientific">Thermothelomyces thermophilus (strain ATCC 42464 / BCRC 31852 / DSM 1799)</name>
    <name type="common">Sporotrichum thermophile</name>
    <dbReference type="NCBI Taxonomy" id="573729"/>
    <lineage>
        <taxon>Eukaryota</taxon>
        <taxon>Fungi</taxon>
        <taxon>Dikarya</taxon>
        <taxon>Ascomycota</taxon>
        <taxon>Pezizomycotina</taxon>
        <taxon>Sordariomycetes</taxon>
        <taxon>Sordariomycetidae</taxon>
        <taxon>Sordariales</taxon>
        <taxon>Chaetomiaceae</taxon>
        <taxon>Thermothelomyces</taxon>
    </lineage>
</organism>
<feature type="compositionally biased region" description="Polar residues" evidence="1">
    <location>
        <begin position="153"/>
        <end position="167"/>
    </location>
</feature>
<name>G2QFY3_THET4</name>
<sequence length="316" mass="33492">MCKGIIGHCQCLRCIDHPAPGKIQRVDFCEKKKHELVGITSSLTAAECRFYLAPCENLTLVRIRDPDACHFKGGENAVGGLEIKFTPINAAVSIAKAALSALAENEANHAHGAAAAVDDGGDNMDLDRASFGAGKHEADIVGRDSGEMDINPGKTSQHAQNTDNNMDVDSPLGASKADKQTPAGFPLNAETPVKPTSTSTVASADNTGTDAGTLARTRPFKTPSGRTPLPTSRPPLPLALQKTTGVPGSPAVTTAERAGEDEGARWTHQETVKLLLLRCKEVAFERMVEFIPGRDAAACMDRLAQIAVRHGYEAYI</sequence>
<reference evidence="2 3" key="1">
    <citation type="journal article" date="2011" name="Nat. Biotechnol.">
        <title>Comparative genomic analysis of the thermophilic biomass-degrading fungi Myceliophthora thermophila and Thielavia terrestris.</title>
        <authorList>
            <person name="Berka R.M."/>
            <person name="Grigoriev I.V."/>
            <person name="Otillar R."/>
            <person name="Salamov A."/>
            <person name="Grimwood J."/>
            <person name="Reid I."/>
            <person name="Ishmael N."/>
            <person name="John T."/>
            <person name="Darmond C."/>
            <person name="Moisan M.-C."/>
            <person name="Henrissat B."/>
            <person name="Coutinho P.M."/>
            <person name="Lombard V."/>
            <person name="Natvig D.O."/>
            <person name="Lindquist E."/>
            <person name="Schmutz J."/>
            <person name="Lucas S."/>
            <person name="Harris P."/>
            <person name="Powlowski J."/>
            <person name="Bellemare A."/>
            <person name="Taylor D."/>
            <person name="Butler G."/>
            <person name="de Vries R.P."/>
            <person name="Allijn I.E."/>
            <person name="van den Brink J."/>
            <person name="Ushinsky S."/>
            <person name="Storms R."/>
            <person name="Powell A.J."/>
            <person name="Paulsen I.T."/>
            <person name="Elbourne L.D.H."/>
            <person name="Baker S.E."/>
            <person name="Magnuson J."/>
            <person name="LaBoissiere S."/>
            <person name="Clutterbuck A.J."/>
            <person name="Martinez D."/>
            <person name="Wogulis M."/>
            <person name="de Leon A.L."/>
            <person name="Rey M.W."/>
            <person name="Tsang A."/>
        </authorList>
    </citation>
    <scope>NUCLEOTIDE SEQUENCE [LARGE SCALE GENOMIC DNA]</scope>
    <source>
        <strain evidence="3">ATCC 42464 / BCRC 31852 / DSM 1799</strain>
    </source>
</reference>
<proteinExistence type="predicted"/>
<dbReference type="EMBL" id="CP003005">
    <property type="protein sequence ID" value="AEO59297.1"/>
    <property type="molecule type" value="Genomic_DNA"/>
</dbReference>
<evidence type="ECO:0000313" key="3">
    <source>
        <dbReference type="Proteomes" id="UP000007322"/>
    </source>
</evidence>
<dbReference type="AlphaFoldDB" id="G2QFY3"/>
<dbReference type="InParanoid" id="G2QFY3"/>
<dbReference type="HOGENOM" id="CLU_880489_0_0_1"/>
<accession>G2QFY3</accession>
<dbReference type="eggNOG" id="ENOG502RKQ0">
    <property type="taxonomic scope" value="Eukaryota"/>
</dbReference>
<dbReference type="RefSeq" id="XP_003664542.1">
    <property type="nucleotide sequence ID" value="XM_003664494.1"/>
</dbReference>
<dbReference type="Proteomes" id="UP000007322">
    <property type="component" value="Chromosome 4"/>
</dbReference>
<keyword evidence="3" id="KW-1185">Reference proteome</keyword>
<dbReference type="VEuPathDB" id="FungiDB:MYCTH_94678"/>
<evidence type="ECO:0000313" key="2">
    <source>
        <dbReference type="EMBL" id="AEO59297.1"/>
    </source>
</evidence>
<dbReference type="KEGG" id="mtm:MYCTH_94678"/>
<protein>
    <submittedName>
        <fullName evidence="2">Uncharacterized protein</fullName>
    </submittedName>
</protein>
<evidence type="ECO:0000256" key="1">
    <source>
        <dbReference type="SAM" id="MobiDB-lite"/>
    </source>
</evidence>
<feature type="compositionally biased region" description="Polar residues" evidence="1">
    <location>
        <begin position="194"/>
        <end position="210"/>
    </location>
</feature>
<gene>
    <name evidence="2" type="ORF">MYCTH_94678</name>
</gene>
<dbReference type="OrthoDB" id="4590679at2759"/>